<evidence type="ECO:0000259" key="2">
    <source>
        <dbReference type="PROSITE" id="PS51186"/>
    </source>
</evidence>
<evidence type="ECO:0000313" key="4">
    <source>
        <dbReference type="Proteomes" id="UP001183202"/>
    </source>
</evidence>
<feature type="region of interest" description="Disordered" evidence="1">
    <location>
        <begin position="145"/>
        <end position="169"/>
    </location>
</feature>
<comment type="caution">
    <text evidence="3">The sequence shown here is derived from an EMBL/GenBank/DDBJ whole genome shotgun (WGS) entry which is preliminary data.</text>
</comment>
<proteinExistence type="predicted"/>
<sequence length="169" mass="19708">MTNSMWNVRELVDDEWELLCEARLEALKESPQAFLSRHDHVSSWGEPEWRATFIAARWVVVAPDCDIVGLLHSVRDRATPRSREVQSIWVRPEYRKRGVFRSMLNTLAKWEWAAGARDLWLWVLEDNHDAQRAYEHVGFCLEGEPQPLPDVPNQSERRMRMPLTGSPSS</sequence>
<dbReference type="EMBL" id="JAVREJ010000004">
    <property type="protein sequence ID" value="MDT0349532.1"/>
    <property type="molecule type" value="Genomic_DNA"/>
</dbReference>
<feature type="domain" description="N-acetyltransferase" evidence="2">
    <location>
        <begin position="6"/>
        <end position="164"/>
    </location>
</feature>
<dbReference type="SUPFAM" id="SSF55729">
    <property type="entry name" value="Acyl-CoA N-acyltransferases (Nat)"/>
    <property type="match status" value="1"/>
</dbReference>
<dbReference type="Pfam" id="PF00583">
    <property type="entry name" value="Acetyltransf_1"/>
    <property type="match status" value="1"/>
</dbReference>
<evidence type="ECO:0000313" key="3">
    <source>
        <dbReference type="EMBL" id="MDT0349532.1"/>
    </source>
</evidence>
<dbReference type="InterPro" id="IPR050276">
    <property type="entry name" value="MshD_Acetyltransferase"/>
</dbReference>
<organism evidence="3 4">
    <name type="scientific">Pseudonocardia charpentierae</name>
    <dbReference type="NCBI Taxonomy" id="3075545"/>
    <lineage>
        <taxon>Bacteria</taxon>
        <taxon>Bacillati</taxon>
        <taxon>Actinomycetota</taxon>
        <taxon>Actinomycetes</taxon>
        <taxon>Pseudonocardiales</taxon>
        <taxon>Pseudonocardiaceae</taxon>
        <taxon>Pseudonocardia</taxon>
    </lineage>
</organism>
<reference evidence="4" key="1">
    <citation type="submission" date="2023-07" db="EMBL/GenBank/DDBJ databases">
        <title>30 novel species of actinomycetes from the DSMZ collection.</title>
        <authorList>
            <person name="Nouioui I."/>
        </authorList>
    </citation>
    <scope>NUCLEOTIDE SEQUENCE [LARGE SCALE GENOMIC DNA]</scope>
    <source>
        <strain evidence="4">DSM 45834</strain>
    </source>
</reference>
<dbReference type="Gene3D" id="3.40.630.30">
    <property type="match status" value="1"/>
</dbReference>
<dbReference type="Proteomes" id="UP001183202">
    <property type="component" value="Unassembled WGS sequence"/>
</dbReference>
<accession>A0ABU2N6G7</accession>
<dbReference type="RefSeq" id="WP_311555553.1">
    <property type="nucleotide sequence ID" value="NZ_JAVREJ010000004.1"/>
</dbReference>
<dbReference type="CDD" id="cd04301">
    <property type="entry name" value="NAT_SF"/>
    <property type="match status" value="1"/>
</dbReference>
<name>A0ABU2N6G7_9PSEU</name>
<dbReference type="InterPro" id="IPR016181">
    <property type="entry name" value="Acyl_CoA_acyltransferase"/>
</dbReference>
<gene>
    <name evidence="3" type="ORF">RM445_08355</name>
</gene>
<keyword evidence="4" id="KW-1185">Reference proteome</keyword>
<evidence type="ECO:0000256" key="1">
    <source>
        <dbReference type="SAM" id="MobiDB-lite"/>
    </source>
</evidence>
<dbReference type="InterPro" id="IPR000182">
    <property type="entry name" value="GNAT_dom"/>
</dbReference>
<dbReference type="PROSITE" id="PS51186">
    <property type="entry name" value="GNAT"/>
    <property type="match status" value="1"/>
</dbReference>
<protein>
    <submittedName>
        <fullName evidence="3">GNAT family N-acetyltransferase</fullName>
    </submittedName>
</protein>
<dbReference type="PANTHER" id="PTHR43617">
    <property type="entry name" value="L-AMINO ACID N-ACETYLTRANSFERASE"/>
    <property type="match status" value="1"/>
</dbReference>